<dbReference type="EMBL" id="SNRW01021669">
    <property type="protein sequence ID" value="KAA6364432.1"/>
    <property type="molecule type" value="Genomic_DNA"/>
</dbReference>
<evidence type="ECO:0000313" key="1">
    <source>
        <dbReference type="EMBL" id="KAA6364432.1"/>
    </source>
</evidence>
<evidence type="ECO:0000313" key="2">
    <source>
        <dbReference type="Proteomes" id="UP000324800"/>
    </source>
</evidence>
<accession>A0A5J4U3B0</accession>
<proteinExistence type="predicted"/>
<sequence length="147" mass="16932">KTIKYQTKGVAVKCAYESKLPKGRDQTYHCRNCELVIVYRLIFNNWVGQMVELQIRATVCEPFLCLVSLLITVIVAPQSIDLVIEEDLIEPLCWANAQIFQRILQVASKPCIRGLKLDEWLNIPLLQQKQNLKIPFQIITSSDLIYI</sequence>
<name>A0A5J4U3B0_9EUKA</name>
<dbReference type="AlphaFoldDB" id="A0A5J4U3B0"/>
<dbReference type="Proteomes" id="UP000324800">
    <property type="component" value="Unassembled WGS sequence"/>
</dbReference>
<feature type="non-terminal residue" evidence="1">
    <location>
        <position position="1"/>
    </location>
</feature>
<reference evidence="1 2" key="1">
    <citation type="submission" date="2019-03" db="EMBL/GenBank/DDBJ databases">
        <title>Single cell metagenomics reveals metabolic interactions within the superorganism composed of flagellate Streblomastix strix and complex community of Bacteroidetes bacteria on its surface.</title>
        <authorList>
            <person name="Treitli S.C."/>
            <person name="Kolisko M."/>
            <person name="Husnik F."/>
            <person name="Keeling P."/>
            <person name="Hampl V."/>
        </authorList>
    </citation>
    <scope>NUCLEOTIDE SEQUENCE [LARGE SCALE GENOMIC DNA]</scope>
    <source>
        <strain evidence="1">ST1C</strain>
    </source>
</reference>
<protein>
    <submittedName>
        <fullName evidence="1">Uncharacterized protein</fullName>
    </submittedName>
</protein>
<comment type="caution">
    <text evidence="1">The sequence shown here is derived from an EMBL/GenBank/DDBJ whole genome shotgun (WGS) entry which is preliminary data.</text>
</comment>
<organism evidence="1 2">
    <name type="scientific">Streblomastix strix</name>
    <dbReference type="NCBI Taxonomy" id="222440"/>
    <lineage>
        <taxon>Eukaryota</taxon>
        <taxon>Metamonada</taxon>
        <taxon>Preaxostyla</taxon>
        <taxon>Oxymonadida</taxon>
        <taxon>Streblomastigidae</taxon>
        <taxon>Streblomastix</taxon>
    </lineage>
</organism>
<gene>
    <name evidence="1" type="ORF">EZS28_040040</name>
</gene>